<evidence type="ECO:0000313" key="1">
    <source>
        <dbReference type="EMBL" id="CAI9730909.1"/>
    </source>
</evidence>
<dbReference type="Proteomes" id="UP001162480">
    <property type="component" value="Chromosome 12"/>
</dbReference>
<dbReference type="EMBL" id="OX597825">
    <property type="protein sequence ID" value="CAI9730909.1"/>
    <property type="molecule type" value="Genomic_DNA"/>
</dbReference>
<sequence>MATRTKISKLLSCKTIADTLMNVRMYDNRQLAGTGKSRFIRHAANDSLHFHNNNDNKAIQFDNGGSDV</sequence>
<protein>
    <submittedName>
        <fullName evidence="1">Uncharacterized protein</fullName>
    </submittedName>
</protein>
<name>A0AA36FB75_OCTVU</name>
<gene>
    <name evidence="1" type="ORF">OCTVUL_1B008849</name>
</gene>
<accession>A0AA36FB75</accession>
<reference evidence="1" key="1">
    <citation type="submission" date="2023-08" db="EMBL/GenBank/DDBJ databases">
        <authorList>
            <person name="Alioto T."/>
            <person name="Alioto T."/>
            <person name="Gomez Garrido J."/>
        </authorList>
    </citation>
    <scope>NUCLEOTIDE SEQUENCE</scope>
</reference>
<organism evidence="1 2">
    <name type="scientific">Octopus vulgaris</name>
    <name type="common">Common octopus</name>
    <dbReference type="NCBI Taxonomy" id="6645"/>
    <lineage>
        <taxon>Eukaryota</taxon>
        <taxon>Metazoa</taxon>
        <taxon>Spiralia</taxon>
        <taxon>Lophotrochozoa</taxon>
        <taxon>Mollusca</taxon>
        <taxon>Cephalopoda</taxon>
        <taxon>Coleoidea</taxon>
        <taxon>Octopodiformes</taxon>
        <taxon>Octopoda</taxon>
        <taxon>Incirrata</taxon>
        <taxon>Octopodidae</taxon>
        <taxon>Octopus</taxon>
    </lineage>
</organism>
<dbReference type="AlphaFoldDB" id="A0AA36FB75"/>
<evidence type="ECO:0000313" key="2">
    <source>
        <dbReference type="Proteomes" id="UP001162480"/>
    </source>
</evidence>
<keyword evidence="2" id="KW-1185">Reference proteome</keyword>
<proteinExistence type="predicted"/>